<dbReference type="RefSeq" id="WP_013659316.1">
    <property type="nucleotide sequence ID" value="NC_015276.1"/>
</dbReference>
<dbReference type="SUPFAM" id="SSF46689">
    <property type="entry name" value="Homeodomain-like"/>
    <property type="match status" value="2"/>
</dbReference>
<dbReference type="InterPro" id="IPR018060">
    <property type="entry name" value="HTH_AraC"/>
</dbReference>
<organism evidence="4 5">
    <name type="scientific">Marinomonas mediterranea (strain ATCC 700492 / JCM 21426 / NBRC 103028 / MMB-1)</name>
    <dbReference type="NCBI Taxonomy" id="717774"/>
    <lineage>
        <taxon>Bacteria</taxon>
        <taxon>Pseudomonadati</taxon>
        <taxon>Pseudomonadota</taxon>
        <taxon>Gammaproteobacteria</taxon>
        <taxon>Oceanospirillales</taxon>
        <taxon>Oceanospirillaceae</taxon>
        <taxon>Marinomonas</taxon>
    </lineage>
</organism>
<dbReference type="OrthoDB" id="6670788at2"/>
<dbReference type="Proteomes" id="UP000001062">
    <property type="component" value="Chromosome"/>
</dbReference>
<dbReference type="GO" id="GO:0003700">
    <property type="term" value="F:DNA-binding transcription factor activity"/>
    <property type="evidence" value="ECO:0007669"/>
    <property type="project" value="InterPro"/>
</dbReference>
<dbReference type="PANTHER" id="PTHR47893:SF1">
    <property type="entry name" value="REGULATORY PROTEIN PCHR"/>
    <property type="match status" value="1"/>
</dbReference>
<dbReference type="PANTHER" id="PTHR47893">
    <property type="entry name" value="REGULATORY PROTEIN PCHR"/>
    <property type="match status" value="1"/>
</dbReference>
<evidence type="ECO:0000313" key="4">
    <source>
        <dbReference type="EMBL" id="ADZ89409.1"/>
    </source>
</evidence>
<dbReference type="Pfam" id="PF12833">
    <property type="entry name" value="HTH_18"/>
    <property type="match status" value="1"/>
</dbReference>
<dbReference type="Gene3D" id="1.10.10.60">
    <property type="entry name" value="Homeodomain-like"/>
    <property type="match status" value="1"/>
</dbReference>
<dbReference type="SMART" id="SM00342">
    <property type="entry name" value="HTH_ARAC"/>
    <property type="match status" value="1"/>
</dbReference>
<evidence type="ECO:0000259" key="3">
    <source>
        <dbReference type="PROSITE" id="PS01124"/>
    </source>
</evidence>
<dbReference type="eggNOG" id="COG2207">
    <property type="taxonomic scope" value="Bacteria"/>
</dbReference>
<keyword evidence="2" id="KW-0804">Transcription</keyword>
<dbReference type="STRING" id="717774.Marme_0103"/>
<dbReference type="InterPro" id="IPR009057">
    <property type="entry name" value="Homeodomain-like_sf"/>
</dbReference>
<sequence>MNAEPNDQTDVQRLVTASWAVGRSCEPIRIERLECEEGFSVVKSYSKSNDVLTEYSDHDGSERHLIVTFGLSGASDFTDINGKGLLFSERYTTMSIFRSGRGERRYSAGAKVEQLRLVVSESTLQNFVGEERCQAIMGRPLQKSESFRALAYEQSRISPHLQFFRTTQLGDQCCGLNQRLHALNLLSEQLSHYVPLKKRHERISDRDLECITRVEAYMRAHMDKPISNAYLCNVLGISEYKLKSCFRQLYNTSPAQHLFEIRMQKAWELLESGYQVAETAYRVGYRHPSNFSSAFTTFFNCTPKSVRYCLI</sequence>
<evidence type="ECO:0000313" key="5">
    <source>
        <dbReference type="Proteomes" id="UP000001062"/>
    </source>
</evidence>
<dbReference type="PATRIC" id="fig|717774.3.peg.106"/>
<keyword evidence="5" id="KW-1185">Reference proteome</keyword>
<accession>F2JVF1</accession>
<dbReference type="GO" id="GO:0043565">
    <property type="term" value="F:sequence-specific DNA binding"/>
    <property type="evidence" value="ECO:0007669"/>
    <property type="project" value="InterPro"/>
</dbReference>
<evidence type="ECO:0000256" key="1">
    <source>
        <dbReference type="ARBA" id="ARBA00023015"/>
    </source>
</evidence>
<dbReference type="AlphaFoldDB" id="F2JVF1"/>
<reference evidence="4 5" key="1">
    <citation type="journal article" date="2012" name="Stand. Genomic Sci.">
        <title>Complete genome sequence of the melanogenic marine bacterium Marinomonas mediterranea type strain (MMB-1(T)).</title>
        <authorList>
            <person name="Lucas-Elio P."/>
            <person name="Goodwin L."/>
            <person name="Woyke T."/>
            <person name="Pitluck S."/>
            <person name="Nolan M."/>
            <person name="Kyrpides N.C."/>
            <person name="Detter J.C."/>
            <person name="Copeland A."/>
            <person name="Teshima H."/>
            <person name="Bruce D."/>
            <person name="Detter C."/>
            <person name="Tapia R."/>
            <person name="Han S."/>
            <person name="Land M.L."/>
            <person name="Ivanova N."/>
            <person name="Mikhailova N."/>
            <person name="Johnston A.W."/>
            <person name="Sanchez-Amat A."/>
        </authorList>
    </citation>
    <scope>NUCLEOTIDE SEQUENCE [LARGE SCALE GENOMIC DNA]</scope>
    <source>
        <strain evidence="5">ATCC 700492 / JCM 21426 / NBRC 103028 / MMB-1</strain>
    </source>
</reference>
<dbReference type="KEGG" id="mme:Marme_0103"/>
<dbReference type="EMBL" id="CP002583">
    <property type="protein sequence ID" value="ADZ89409.1"/>
    <property type="molecule type" value="Genomic_DNA"/>
</dbReference>
<dbReference type="InterPro" id="IPR053142">
    <property type="entry name" value="PchR_regulatory_protein"/>
</dbReference>
<feature type="domain" description="HTH araC/xylS-type" evidence="3">
    <location>
        <begin position="212"/>
        <end position="309"/>
    </location>
</feature>
<proteinExistence type="predicted"/>
<evidence type="ECO:0000256" key="2">
    <source>
        <dbReference type="ARBA" id="ARBA00023163"/>
    </source>
</evidence>
<dbReference type="PROSITE" id="PS01124">
    <property type="entry name" value="HTH_ARAC_FAMILY_2"/>
    <property type="match status" value="1"/>
</dbReference>
<name>F2JVF1_MARM1</name>
<protein>
    <submittedName>
        <fullName evidence="4">Transcriptional regulator, AraC family</fullName>
    </submittedName>
</protein>
<dbReference type="HOGENOM" id="CLU_052345_4_2_6"/>
<keyword evidence="1" id="KW-0805">Transcription regulation</keyword>
<gene>
    <name evidence="4" type="ordered locus">Marme_0103</name>
</gene>